<protein>
    <submittedName>
        <fullName evidence="1">Uncharacterized protein</fullName>
    </submittedName>
</protein>
<dbReference type="EMBL" id="PNBA02000010">
    <property type="protein sequence ID" value="KAG6410561.1"/>
    <property type="molecule type" value="Genomic_DNA"/>
</dbReference>
<proteinExistence type="predicted"/>
<sequence length="110" mass="12598">MSRKIASRALSTSSTAIEIQYRCRIRKGRVELNQKYSRHDAFFASARHGHHLRNQQGTRGMYSVRSNLNQRGCWRWGLSRNQLNGGIPYAVLEALLRGSLRPLLLCSLPM</sequence>
<gene>
    <name evidence="1" type="ORF">SASPL_128623</name>
</gene>
<comment type="caution">
    <text evidence="1">The sequence shown here is derived from an EMBL/GenBank/DDBJ whole genome shotgun (WGS) entry which is preliminary data.</text>
</comment>
<reference evidence="1" key="2">
    <citation type="submission" date="2020-08" db="EMBL/GenBank/DDBJ databases">
        <title>Plant Genome Project.</title>
        <authorList>
            <person name="Zhang R.-G."/>
        </authorList>
    </citation>
    <scope>NUCLEOTIDE SEQUENCE</scope>
    <source>
        <strain evidence="1">Huo1</strain>
        <tissue evidence="1">Leaf</tissue>
    </source>
</reference>
<dbReference type="AlphaFoldDB" id="A0A8X8ZMY6"/>
<organism evidence="1">
    <name type="scientific">Salvia splendens</name>
    <name type="common">Scarlet sage</name>
    <dbReference type="NCBI Taxonomy" id="180675"/>
    <lineage>
        <taxon>Eukaryota</taxon>
        <taxon>Viridiplantae</taxon>
        <taxon>Streptophyta</taxon>
        <taxon>Embryophyta</taxon>
        <taxon>Tracheophyta</taxon>
        <taxon>Spermatophyta</taxon>
        <taxon>Magnoliopsida</taxon>
        <taxon>eudicotyledons</taxon>
        <taxon>Gunneridae</taxon>
        <taxon>Pentapetalae</taxon>
        <taxon>asterids</taxon>
        <taxon>lamiids</taxon>
        <taxon>Lamiales</taxon>
        <taxon>Lamiaceae</taxon>
        <taxon>Nepetoideae</taxon>
        <taxon>Mentheae</taxon>
        <taxon>Salviinae</taxon>
        <taxon>Salvia</taxon>
        <taxon>Salvia subgen. Calosphace</taxon>
        <taxon>core Calosphace</taxon>
    </lineage>
</organism>
<name>A0A8X8ZMY6_SALSN</name>
<keyword evidence="2" id="KW-1185">Reference proteome</keyword>
<dbReference type="Proteomes" id="UP000298416">
    <property type="component" value="Unassembled WGS sequence"/>
</dbReference>
<accession>A0A8X8ZMY6</accession>
<reference evidence="1" key="1">
    <citation type="submission" date="2018-01" db="EMBL/GenBank/DDBJ databases">
        <authorList>
            <person name="Mao J.F."/>
        </authorList>
    </citation>
    <scope>NUCLEOTIDE SEQUENCE</scope>
    <source>
        <strain evidence="1">Huo1</strain>
        <tissue evidence="1">Leaf</tissue>
    </source>
</reference>
<evidence type="ECO:0000313" key="1">
    <source>
        <dbReference type="EMBL" id="KAG6410561.1"/>
    </source>
</evidence>
<evidence type="ECO:0000313" key="2">
    <source>
        <dbReference type="Proteomes" id="UP000298416"/>
    </source>
</evidence>